<accession>A0ABR3VRN6</accession>
<protein>
    <submittedName>
        <fullName evidence="3">Uncharacterized protein</fullName>
    </submittedName>
</protein>
<feature type="region of interest" description="Disordered" evidence="1">
    <location>
        <begin position="1"/>
        <end position="28"/>
    </location>
</feature>
<organism evidence="3 4">
    <name type="scientific">Humicola insolens</name>
    <name type="common">Soft-rot fungus</name>
    <dbReference type="NCBI Taxonomy" id="85995"/>
    <lineage>
        <taxon>Eukaryota</taxon>
        <taxon>Fungi</taxon>
        <taxon>Dikarya</taxon>
        <taxon>Ascomycota</taxon>
        <taxon>Pezizomycotina</taxon>
        <taxon>Sordariomycetes</taxon>
        <taxon>Sordariomycetidae</taxon>
        <taxon>Sordariales</taxon>
        <taxon>Chaetomiaceae</taxon>
        <taxon>Mycothermus</taxon>
    </lineage>
</organism>
<feature type="transmembrane region" description="Helical" evidence="2">
    <location>
        <begin position="149"/>
        <end position="173"/>
    </location>
</feature>
<sequence length="344" mass="35998">MDHGYDPRISGATAAVPSRQSNNQSPADAAITAVPSTAGASHYSTLEVAGVPAGDKVVVVNGPEQEKIVIHPAPDFMKEAVPQPYYSLAPGYPVDPNYAQQSYYDTQTSYPMSAWSISNPWGKRTGPDQEQEAPPPGKRETICGLKRRTFFIVLWVVSILVAIGIGVGTGVGVTMRSRSSEDSDAASPSLGAGDSSSSSAATTTTTQPDKTQSPTPSNPADDTPSDIAATPTAVNTGGSRTTISSAGPTSTPQFGGPGGRCVNEWGSDCICLDQGICVNRWRGTPYTGSRGNWPCPDDPDNIMACVVAPCLGREKPASCLWREACREVVPACQYHQSGARAFAG</sequence>
<feature type="compositionally biased region" description="Polar residues" evidence="1">
    <location>
        <begin position="232"/>
        <end position="253"/>
    </location>
</feature>
<dbReference type="Proteomes" id="UP001583172">
    <property type="component" value="Unassembled WGS sequence"/>
</dbReference>
<gene>
    <name evidence="3" type="ORF">VTJ49DRAFT_3872</name>
</gene>
<reference evidence="3 4" key="1">
    <citation type="journal article" date="2024" name="Commun. Biol.">
        <title>Comparative genomic analysis of thermophilic fungi reveals convergent evolutionary adaptations and gene losses.</title>
        <authorList>
            <person name="Steindorff A.S."/>
            <person name="Aguilar-Pontes M.V."/>
            <person name="Robinson A.J."/>
            <person name="Andreopoulos B."/>
            <person name="LaButti K."/>
            <person name="Kuo A."/>
            <person name="Mondo S."/>
            <person name="Riley R."/>
            <person name="Otillar R."/>
            <person name="Haridas S."/>
            <person name="Lipzen A."/>
            <person name="Grimwood J."/>
            <person name="Schmutz J."/>
            <person name="Clum A."/>
            <person name="Reid I.D."/>
            <person name="Moisan M.C."/>
            <person name="Butler G."/>
            <person name="Nguyen T.T.M."/>
            <person name="Dewar K."/>
            <person name="Conant G."/>
            <person name="Drula E."/>
            <person name="Henrissat B."/>
            <person name="Hansel C."/>
            <person name="Singer S."/>
            <person name="Hutchinson M.I."/>
            <person name="de Vries R.P."/>
            <person name="Natvig D.O."/>
            <person name="Powell A.J."/>
            <person name="Tsang A."/>
            <person name="Grigoriev I.V."/>
        </authorList>
    </citation>
    <scope>NUCLEOTIDE SEQUENCE [LARGE SCALE GENOMIC DNA]</scope>
    <source>
        <strain evidence="3 4">CBS 620.91</strain>
    </source>
</reference>
<feature type="region of interest" description="Disordered" evidence="1">
    <location>
        <begin position="179"/>
        <end position="255"/>
    </location>
</feature>
<evidence type="ECO:0000256" key="1">
    <source>
        <dbReference type="SAM" id="MobiDB-lite"/>
    </source>
</evidence>
<dbReference type="EMBL" id="JAZGSY010000003">
    <property type="protein sequence ID" value="KAL1844216.1"/>
    <property type="molecule type" value="Genomic_DNA"/>
</dbReference>
<evidence type="ECO:0000256" key="2">
    <source>
        <dbReference type="SAM" id="Phobius"/>
    </source>
</evidence>
<evidence type="ECO:0000313" key="4">
    <source>
        <dbReference type="Proteomes" id="UP001583172"/>
    </source>
</evidence>
<proteinExistence type="predicted"/>
<feature type="compositionally biased region" description="Low complexity" evidence="1">
    <location>
        <begin position="185"/>
        <end position="215"/>
    </location>
</feature>
<evidence type="ECO:0000313" key="3">
    <source>
        <dbReference type="EMBL" id="KAL1844216.1"/>
    </source>
</evidence>
<comment type="caution">
    <text evidence="3">The sequence shown here is derived from an EMBL/GenBank/DDBJ whole genome shotgun (WGS) entry which is preliminary data.</text>
</comment>
<feature type="region of interest" description="Disordered" evidence="1">
    <location>
        <begin position="121"/>
        <end position="141"/>
    </location>
</feature>
<keyword evidence="2" id="KW-0472">Membrane</keyword>
<name>A0ABR3VRN6_HUMIN</name>
<keyword evidence="2" id="KW-1133">Transmembrane helix</keyword>
<keyword evidence="2" id="KW-0812">Transmembrane</keyword>
<keyword evidence="4" id="KW-1185">Reference proteome</keyword>